<dbReference type="InterPro" id="IPR050782">
    <property type="entry name" value="PP1_regulatory_subunit_3"/>
</dbReference>
<evidence type="ECO:0000256" key="1">
    <source>
        <dbReference type="SAM" id="MobiDB-lite"/>
    </source>
</evidence>
<dbReference type="GO" id="GO:0000164">
    <property type="term" value="C:protein phosphatase type 1 complex"/>
    <property type="evidence" value="ECO:0007669"/>
    <property type="project" value="TreeGrafter"/>
</dbReference>
<dbReference type="AlphaFoldDB" id="A0A9D3MFV6"/>
<feature type="region of interest" description="Disordered" evidence="1">
    <location>
        <begin position="109"/>
        <end position="139"/>
    </location>
</feature>
<dbReference type="InterPro" id="IPR005036">
    <property type="entry name" value="CBM21_dom"/>
</dbReference>
<dbReference type="GO" id="GO:2001069">
    <property type="term" value="F:glycogen binding"/>
    <property type="evidence" value="ECO:0007669"/>
    <property type="project" value="TreeGrafter"/>
</dbReference>
<dbReference type="InterPro" id="IPR038175">
    <property type="entry name" value="CBM21_dom_sf"/>
</dbReference>
<feature type="domain" description="CBM21" evidence="2">
    <location>
        <begin position="198"/>
        <end position="306"/>
    </location>
</feature>
<keyword evidence="4" id="KW-1185">Reference proteome</keyword>
<evidence type="ECO:0000259" key="2">
    <source>
        <dbReference type="PROSITE" id="PS51159"/>
    </source>
</evidence>
<comment type="caution">
    <text evidence="3">The sequence shown here is derived from an EMBL/GenBank/DDBJ whole genome shotgun (WGS) entry which is preliminary data.</text>
</comment>
<feature type="non-terminal residue" evidence="3">
    <location>
        <position position="1"/>
    </location>
</feature>
<protein>
    <recommendedName>
        <fullName evidence="2">CBM21 domain-containing protein</fullName>
    </recommendedName>
</protein>
<dbReference type="Pfam" id="PF03370">
    <property type="entry name" value="CBM_21"/>
    <property type="match status" value="1"/>
</dbReference>
<dbReference type="Proteomes" id="UP001044222">
    <property type="component" value="Chromosome 7"/>
</dbReference>
<evidence type="ECO:0000313" key="3">
    <source>
        <dbReference type="EMBL" id="KAG5845108.1"/>
    </source>
</evidence>
<dbReference type="GO" id="GO:0008157">
    <property type="term" value="F:protein phosphatase 1 binding"/>
    <property type="evidence" value="ECO:0007669"/>
    <property type="project" value="TreeGrafter"/>
</dbReference>
<dbReference type="PANTHER" id="PTHR12307">
    <property type="entry name" value="PROTEIN PHOSPHATASE 1 REGULATORY SUBUNIT"/>
    <property type="match status" value="1"/>
</dbReference>
<organism evidence="3 4">
    <name type="scientific">Anguilla anguilla</name>
    <name type="common">European freshwater eel</name>
    <name type="synonym">Muraena anguilla</name>
    <dbReference type="NCBI Taxonomy" id="7936"/>
    <lineage>
        <taxon>Eukaryota</taxon>
        <taxon>Metazoa</taxon>
        <taxon>Chordata</taxon>
        <taxon>Craniata</taxon>
        <taxon>Vertebrata</taxon>
        <taxon>Euteleostomi</taxon>
        <taxon>Actinopterygii</taxon>
        <taxon>Neopterygii</taxon>
        <taxon>Teleostei</taxon>
        <taxon>Anguilliformes</taxon>
        <taxon>Anguillidae</taxon>
        <taxon>Anguilla</taxon>
    </lineage>
</organism>
<dbReference type="CDD" id="cd22255">
    <property type="entry name" value="PBD_PPP1R3A"/>
    <property type="match status" value="1"/>
</dbReference>
<feature type="region of interest" description="Disordered" evidence="1">
    <location>
        <begin position="405"/>
        <end position="515"/>
    </location>
</feature>
<dbReference type="PANTHER" id="PTHR12307:SF2">
    <property type="entry name" value="PROTEIN PHOSPHATASE 1 REGULATORY SUBUNIT 3A"/>
    <property type="match status" value="1"/>
</dbReference>
<feature type="compositionally biased region" description="Basic and acidic residues" evidence="1">
    <location>
        <begin position="378"/>
        <end position="393"/>
    </location>
</feature>
<accession>A0A9D3MFV6</accession>
<gene>
    <name evidence="3" type="ORF">ANANG_G00135350</name>
</gene>
<feature type="region of interest" description="Disordered" evidence="1">
    <location>
        <begin position="367"/>
        <end position="393"/>
    </location>
</feature>
<dbReference type="GO" id="GO:0005979">
    <property type="term" value="P:regulation of glycogen biosynthetic process"/>
    <property type="evidence" value="ECO:0007669"/>
    <property type="project" value="TreeGrafter"/>
</dbReference>
<dbReference type="PROSITE" id="PS51159">
    <property type="entry name" value="CBM21"/>
    <property type="match status" value="1"/>
</dbReference>
<reference evidence="3" key="1">
    <citation type="submission" date="2021-01" db="EMBL/GenBank/DDBJ databases">
        <title>A chromosome-scale assembly of European eel, Anguilla anguilla.</title>
        <authorList>
            <person name="Henkel C."/>
            <person name="Jong-Raadsen S.A."/>
            <person name="Dufour S."/>
            <person name="Weltzien F.-A."/>
            <person name="Palstra A.P."/>
            <person name="Pelster B."/>
            <person name="Spaink H.P."/>
            <person name="Van Den Thillart G.E."/>
            <person name="Jansen H."/>
            <person name="Zahm M."/>
            <person name="Klopp C."/>
            <person name="Cedric C."/>
            <person name="Louis A."/>
            <person name="Berthelot C."/>
            <person name="Parey E."/>
            <person name="Roest Crollius H."/>
            <person name="Montfort J."/>
            <person name="Robinson-Rechavi M."/>
            <person name="Bucao C."/>
            <person name="Bouchez O."/>
            <person name="Gislard M."/>
            <person name="Lluch J."/>
            <person name="Milhes M."/>
            <person name="Lampietro C."/>
            <person name="Lopez Roques C."/>
            <person name="Donnadieu C."/>
            <person name="Braasch I."/>
            <person name="Desvignes T."/>
            <person name="Postlethwait J."/>
            <person name="Bobe J."/>
            <person name="Guiguen Y."/>
            <person name="Dirks R."/>
        </authorList>
    </citation>
    <scope>NUCLEOTIDE SEQUENCE</scope>
    <source>
        <strain evidence="3">Tag_6206</strain>
        <tissue evidence="3">Liver</tissue>
    </source>
</reference>
<sequence>LGAGSRAGRRPPAGLDRRAVEASLAYEGSGLFIGLTQSPMSTVTRRHLSSCGVSGVSGPVAQRLCTAAFAHTAPMESAGNPGNPGPSGFLVIPNGSSCDECEYELEGRIKPKSSPLPRRRGSESSDDSEPEPPPARPRKVSFADAFGLSLVSVKEFDHRDVSSPAGLEALEGVARDVEEYFLSSLFSVPSSPEELLGKLREQKCELECVELLPGTTSLRGTVRVLNLSFDKMVYVRITLDGWATHFDLLAEFVPGSSDGETDRFMFKITLVPPFQKEGARVEFCLRYEIPGGTFWANNNGMNYVLFCHKRGGRDSKDNQQEDLKYKNKKSCLKALSKDSSTERTLIMLPQETTDLPVQKQEVVADVETPAPRSEGLSEDGRQKAMVDSNRDYSWRSRRRAARLARMRNPLYQNEAEEEEGGGSAQGEESSRAEVPLDVSAPPHWATTSDLPGMPNASQTNGTEEAQEHDLIPPTSLKPDRDDKLSFLPDGFEGWSRESSDTASINSQDGDAASYPREKTLLCGRDHAMVLPRFAQMPKARQLVRAV</sequence>
<feature type="compositionally biased region" description="Polar residues" evidence="1">
    <location>
        <begin position="445"/>
        <end position="463"/>
    </location>
</feature>
<proteinExistence type="predicted"/>
<dbReference type="Gene3D" id="2.60.40.2440">
    <property type="entry name" value="Carbohydrate binding type-21 domain"/>
    <property type="match status" value="1"/>
</dbReference>
<evidence type="ECO:0000313" key="4">
    <source>
        <dbReference type="Proteomes" id="UP001044222"/>
    </source>
</evidence>
<name>A0A9D3MFV6_ANGAN</name>
<dbReference type="EMBL" id="JAFIRN010000007">
    <property type="protein sequence ID" value="KAG5845108.1"/>
    <property type="molecule type" value="Genomic_DNA"/>
</dbReference>